<dbReference type="AlphaFoldDB" id="A0AA95SJC9"/>
<protein>
    <recommendedName>
        <fullName evidence="3">ATP-binding protein</fullName>
    </recommendedName>
</protein>
<sequence>MLTATKNFKSSVNIKFDLENIDFLKKYMPTPSHAEALHGVLNGFNDTSNRRSHIVIGPYGTGKSLLGTLLAATVSKNINNRDFNVIRKKFASVDDDIHDELIKIRSKEKRYLPVVLNGYEGNFKNSILTAIQKTLAQNGIGIIVPGVMFKILQTVDNWKENYPKTYKNFKSYLRERGKHIDVWRLEVQSQNFNEINWFKSIFPSLTSGTEFLVDFSGDFIEQIKFIIDELKLLDIGLFVVYDEFGRFLQSLEHNEVNETMQNLQDLAELADHYTVDLHLLFITHKHLRHYFSSFNQELQNEFQRIEKRFKLYYIDSDSSTFFRIAQTAISNLYDINKSLFNVTEITNQLRKYPLFPELNQVEVENLIVRGTYPIHPVTLFLLPQLSSLYGQNERTLFTFMESKESNSLYKHLTGKNNYYLPNQLFSYFFPNFFDVDFEEKDKIASLYKGIITKIPEISYPTKIGIQLLDIIKFITLWELCGLQSKVKLSTDFIAFALNVSEVDISEELKVLQSLKAIRYNRILGYWELFEGSNYNIDELVAERSEQLKIDKEKILSIFEESLTKKYFLARKYNDEKSMTRFAAVNILFSSDILLDKHDPNSILSKKNTDSLINLIILESQNDRDDIIQKIISKNDQLSFYCIHPYALETIYDSISKQYIIRNLINDEVLLNSDKNLKKELHLHLENIKHDVNKFIKIFLDFSSELTWFRNIRKIKIDNEIILEEQLSQLMFGLYPDTPEVRNDGFNRRKLNNMQLKAGYKVVNQLLTKPYIQNLGIEGNGPEYLIYASIFKNNNLRLNELDNIKSPELNRLRVKLLKLLNEKNSGSFQDLISIFTKKPFGIRQPLIPILLVALIRDKWDQILFYNNEMFISQLNGEIIFSMVQEPEKYNYVFLRLNDEFNQFLSIMEQIFSDYIDTGNIQTIKPILVSQAILKWLRSLPRFVQITRNLDDELVKFKDEIRTSEIDPQKGLTLLYERFKYSPVNLEKFVRRLNNEYSSFKSELVNELFNTVGVKDLIELQTWIKQQNPIFYKENNLLRSLNLHLESEDWIERITSDIVGVELSNWSDKTKEMFLVQVKNNVSKLEEENTSDNNSIVINFNNKRKIIKKAELSTKSITLHQNVTRILKNGGRNVPKEEVENIVLLLLEEFVE</sequence>
<dbReference type="EMBL" id="CP126114">
    <property type="protein sequence ID" value="WHY88586.1"/>
    <property type="molecule type" value="Genomic_DNA"/>
</dbReference>
<name>A0AA95SJC9_9BACI</name>
<accession>A0AA95SJC9</accession>
<organism evidence="1 2">
    <name type="scientific">Neobacillus novalis</name>
    <dbReference type="NCBI Taxonomy" id="220687"/>
    <lineage>
        <taxon>Bacteria</taxon>
        <taxon>Bacillati</taxon>
        <taxon>Bacillota</taxon>
        <taxon>Bacilli</taxon>
        <taxon>Bacillales</taxon>
        <taxon>Bacillaceae</taxon>
        <taxon>Neobacillus</taxon>
    </lineage>
</organism>
<dbReference type="Proteomes" id="UP001178288">
    <property type="component" value="Chromosome"/>
</dbReference>
<keyword evidence="2" id="KW-1185">Reference proteome</keyword>
<dbReference type="SUPFAM" id="SSF52540">
    <property type="entry name" value="P-loop containing nucleoside triphosphate hydrolases"/>
    <property type="match status" value="1"/>
</dbReference>
<reference evidence="1" key="1">
    <citation type="submission" date="2023-05" db="EMBL/GenBank/DDBJ databases">
        <title>Comparative genomics of Bacillaceae isolates and their secondary metabolite potential.</title>
        <authorList>
            <person name="Song L."/>
            <person name="Nielsen L.J."/>
            <person name="Mohite O."/>
            <person name="Xu X."/>
            <person name="Weber T."/>
            <person name="Kovacs A.T."/>
        </authorList>
    </citation>
    <scope>NUCLEOTIDE SEQUENCE</scope>
    <source>
        <strain evidence="1">XLM17</strain>
    </source>
</reference>
<dbReference type="KEGG" id="nnv:QNH39_12400"/>
<evidence type="ECO:0000313" key="1">
    <source>
        <dbReference type="EMBL" id="WHY88586.1"/>
    </source>
</evidence>
<evidence type="ECO:0008006" key="3">
    <source>
        <dbReference type="Google" id="ProtNLM"/>
    </source>
</evidence>
<gene>
    <name evidence="1" type="ORF">QNH39_12400</name>
</gene>
<dbReference type="InterPro" id="IPR027417">
    <property type="entry name" value="P-loop_NTPase"/>
</dbReference>
<proteinExistence type="predicted"/>
<evidence type="ECO:0000313" key="2">
    <source>
        <dbReference type="Proteomes" id="UP001178288"/>
    </source>
</evidence>
<dbReference type="RefSeq" id="WP_066086694.1">
    <property type="nucleotide sequence ID" value="NZ_CP126114.1"/>
</dbReference>